<keyword evidence="4" id="KW-1185">Reference proteome</keyword>
<comment type="caution">
    <text evidence="3">The sequence shown here is derived from an EMBL/GenBank/DDBJ whole genome shotgun (WGS) entry which is preliminary data.</text>
</comment>
<sequence>MGSGPGVVLLAVLMASTHDVVTAELYNPGGAGAAASVNAWRKSEGLFNPGDQSHAQKEFARAKEQWGRVDNNKFGRTKDEN</sequence>
<evidence type="ECO:0000313" key="3">
    <source>
        <dbReference type="EMBL" id="CAE7557869.1"/>
    </source>
</evidence>
<dbReference type="EMBL" id="CAJNDS010002657">
    <property type="protein sequence ID" value="CAE7557869.1"/>
    <property type="molecule type" value="Genomic_DNA"/>
</dbReference>
<evidence type="ECO:0000256" key="2">
    <source>
        <dbReference type="SAM" id="SignalP"/>
    </source>
</evidence>
<feature type="region of interest" description="Disordered" evidence="1">
    <location>
        <begin position="47"/>
        <end position="81"/>
    </location>
</feature>
<feature type="chain" id="PRO_5032444897" evidence="2">
    <location>
        <begin position="24"/>
        <end position="81"/>
    </location>
</feature>
<evidence type="ECO:0000256" key="1">
    <source>
        <dbReference type="SAM" id="MobiDB-lite"/>
    </source>
</evidence>
<evidence type="ECO:0000313" key="4">
    <source>
        <dbReference type="Proteomes" id="UP000604046"/>
    </source>
</evidence>
<dbReference type="Proteomes" id="UP000604046">
    <property type="component" value="Unassembled WGS sequence"/>
</dbReference>
<feature type="signal peptide" evidence="2">
    <location>
        <begin position="1"/>
        <end position="23"/>
    </location>
</feature>
<feature type="compositionally biased region" description="Basic and acidic residues" evidence="1">
    <location>
        <begin position="54"/>
        <end position="81"/>
    </location>
</feature>
<dbReference type="OrthoDB" id="421301at2759"/>
<protein>
    <submittedName>
        <fullName evidence="3">Uncharacterized protein</fullName>
    </submittedName>
</protein>
<name>A0A812U9I2_9DINO</name>
<dbReference type="AlphaFoldDB" id="A0A812U9I2"/>
<organism evidence="3 4">
    <name type="scientific">Symbiodinium natans</name>
    <dbReference type="NCBI Taxonomy" id="878477"/>
    <lineage>
        <taxon>Eukaryota</taxon>
        <taxon>Sar</taxon>
        <taxon>Alveolata</taxon>
        <taxon>Dinophyceae</taxon>
        <taxon>Suessiales</taxon>
        <taxon>Symbiodiniaceae</taxon>
        <taxon>Symbiodinium</taxon>
    </lineage>
</organism>
<accession>A0A812U9I2</accession>
<reference evidence="3" key="1">
    <citation type="submission" date="2021-02" db="EMBL/GenBank/DDBJ databases">
        <authorList>
            <person name="Dougan E. K."/>
            <person name="Rhodes N."/>
            <person name="Thang M."/>
            <person name="Chan C."/>
        </authorList>
    </citation>
    <scope>NUCLEOTIDE SEQUENCE</scope>
</reference>
<keyword evidence="2" id="KW-0732">Signal</keyword>
<gene>
    <name evidence="3" type="ORF">SNAT2548_LOCUS31399</name>
</gene>
<proteinExistence type="predicted"/>